<evidence type="ECO:0000256" key="1">
    <source>
        <dbReference type="SAM" id="Phobius"/>
    </source>
</evidence>
<gene>
    <name evidence="2" type="ORF">FPZ49_34965</name>
</gene>
<accession>A0A559JCG8</accession>
<organism evidence="2 3">
    <name type="scientific">Paenibacillus cremeus</name>
    <dbReference type="NCBI Taxonomy" id="2163881"/>
    <lineage>
        <taxon>Bacteria</taxon>
        <taxon>Bacillati</taxon>
        <taxon>Bacillota</taxon>
        <taxon>Bacilli</taxon>
        <taxon>Bacillales</taxon>
        <taxon>Paenibacillaceae</taxon>
        <taxon>Paenibacillus</taxon>
    </lineage>
</organism>
<evidence type="ECO:0000313" key="3">
    <source>
        <dbReference type="Proteomes" id="UP000317036"/>
    </source>
</evidence>
<dbReference type="AlphaFoldDB" id="A0A559JCG8"/>
<feature type="transmembrane region" description="Helical" evidence="1">
    <location>
        <begin position="133"/>
        <end position="153"/>
    </location>
</feature>
<feature type="transmembrane region" description="Helical" evidence="1">
    <location>
        <begin position="83"/>
        <end position="102"/>
    </location>
</feature>
<keyword evidence="1" id="KW-0472">Membrane</keyword>
<name>A0A559JCG8_9BACL</name>
<dbReference type="Pfam" id="PF14089">
    <property type="entry name" value="KbaA"/>
    <property type="match status" value="1"/>
</dbReference>
<dbReference type="GO" id="GO:0045881">
    <property type="term" value="P:positive regulation of sporulation resulting in formation of a cellular spore"/>
    <property type="evidence" value="ECO:0007669"/>
    <property type="project" value="InterPro"/>
</dbReference>
<dbReference type="SMART" id="SM01251">
    <property type="entry name" value="KbaA"/>
    <property type="match status" value="1"/>
</dbReference>
<feature type="transmembrane region" description="Helical" evidence="1">
    <location>
        <begin position="108"/>
        <end position="126"/>
    </location>
</feature>
<sequence>MTLRKWFYIFWTTILIGAVVGGIVGLSLQTMDQDFVFMGMSVMGYNFFWMLIAGALFSLISQVGFFAYLIIRFIGIGIIRNYWTWNMLQLLIMVVVLFDMAYLGYTNVVGTIILVLLCAAIAYFKVRITNKNALIPTFFFMTVGTLMEAQPALVMNNGFASVLFMMIPLFVCNAWQILILSKVLKTNKEPF</sequence>
<feature type="transmembrane region" description="Helical" evidence="1">
    <location>
        <begin position="7"/>
        <end position="28"/>
    </location>
</feature>
<comment type="caution">
    <text evidence="2">The sequence shown here is derived from an EMBL/GenBank/DDBJ whole genome shotgun (WGS) entry which is preliminary data.</text>
</comment>
<dbReference type="Proteomes" id="UP000317036">
    <property type="component" value="Unassembled WGS sequence"/>
</dbReference>
<dbReference type="InterPro" id="IPR024164">
    <property type="entry name" value="KinB-signalling_activ"/>
</dbReference>
<keyword evidence="1" id="KW-1133">Transmembrane helix</keyword>
<protein>
    <submittedName>
        <fullName evidence="2">KinB signaling pathway activation protein</fullName>
    </submittedName>
</protein>
<feature type="transmembrane region" description="Helical" evidence="1">
    <location>
        <begin position="48"/>
        <end position="71"/>
    </location>
</feature>
<feature type="transmembrane region" description="Helical" evidence="1">
    <location>
        <begin position="159"/>
        <end position="180"/>
    </location>
</feature>
<dbReference type="OrthoDB" id="2374256at2"/>
<dbReference type="EMBL" id="VNJI01000105">
    <property type="protein sequence ID" value="TVX97567.1"/>
    <property type="molecule type" value="Genomic_DNA"/>
</dbReference>
<reference evidence="2 3" key="1">
    <citation type="submission" date="2019-07" db="EMBL/GenBank/DDBJ databases">
        <authorList>
            <person name="Kim J."/>
        </authorList>
    </citation>
    <scope>NUCLEOTIDE SEQUENCE [LARGE SCALE GENOMIC DNA]</scope>
    <source>
        <strain evidence="2 3">JC52</strain>
    </source>
</reference>
<keyword evidence="3" id="KW-1185">Reference proteome</keyword>
<dbReference type="RefSeq" id="WP_144855306.1">
    <property type="nucleotide sequence ID" value="NZ_VNJI01000105.1"/>
</dbReference>
<proteinExistence type="predicted"/>
<evidence type="ECO:0000313" key="2">
    <source>
        <dbReference type="EMBL" id="TVX97567.1"/>
    </source>
</evidence>
<keyword evidence="1" id="KW-0812">Transmembrane</keyword>